<keyword evidence="2" id="KW-1185">Reference proteome</keyword>
<name>A0ACD4ZX06_9ACTN</name>
<proteinExistence type="predicted"/>
<evidence type="ECO:0000313" key="2">
    <source>
        <dbReference type="Proteomes" id="UP001348369"/>
    </source>
</evidence>
<dbReference type="EMBL" id="CP109109">
    <property type="protein sequence ID" value="WSC02552.1"/>
    <property type="molecule type" value="Genomic_DNA"/>
</dbReference>
<accession>A0ACD4ZX06</accession>
<dbReference type="Proteomes" id="UP001348369">
    <property type="component" value="Chromosome"/>
</dbReference>
<gene>
    <name evidence="1" type="ORF">OG835_39890</name>
</gene>
<organism evidence="1 2">
    <name type="scientific">Streptomyces scopuliridis</name>
    <dbReference type="NCBI Taxonomy" id="452529"/>
    <lineage>
        <taxon>Bacteria</taxon>
        <taxon>Bacillati</taxon>
        <taxon>Actinomycetota</taxon>
        <taxon>Actinomycetes</taxon>
        <taxon>Kitasatosporales</taxon>
        <taxon>Streptomycetaceae</taxon>
        <taxon>Streptomyces</taxon>
    </lineage>
</organism>
<sequence>MTTHDTERRALMTPVILLLLSERRGHGYELTQRLGAFGWAEAESAHVYRLLRGMEKCGQISSQWRASASGPARREYEITAAGSMSLALWFVRLGELHSTLHLFLERYVQLNGPDLAGSRADAQPLSGHPPAT</sequence>
<evidence type="ECO:0000313" key="1">
    <source>
        <dbReference type="EMBL" id="WSC02552.1"/>
    </source>
</evidence>
<protein>
    <submittedName>
        <fullName evidence="1">Helix-turn-helix transcriptional regulator</fullName>
    </submittedName>
</protein>
<reference evidence="1" key="1">
    <citation type="submission" date="2022-10" db="EMBL/GenBank/DDBJ databases">
        <title>The complete genomes of actinobacterial strains from the NBC collection.</title>
        <authorList>
            <person name="Joergensen T.S."/>
            <person name="Alvarez Arevalo M."/>
            <person name="Sterndorff E.B."/>
            <person name="Faurdal D."/>
            <person name="Vuksanovic O."/>
            <person name="Mourched A.-S."/>
            <person name="Charusanti P."/>
            <person name="Shaw S."/>
            <person name="Blin K."/>
            <person name="Weber T."/>
        </authorList>
    </citation>
    <scope>NUCLEOTIDE SEQUENCE</scope>
    <source>
        <strain evidence="1">NBC 01771</strain>
    </source>
</reference>